<evidence type="ECO:0000313" key="2">
    <source>
        <dbReference type="Proteomes" id="UP000765509"/>
    </source>
</evidence>
<protein>
    <submittedName>
        <fullName evidence="1">Uncharacterized protein</fullName>
    </submittedName>
</protein>
<reference evidence="1" key="1">
    <citation type="submission" date="2021-03" db="EMBL/GenBank/DDBJ databases">
        <title>Draft genome sequence of rust myrtle Austropuccinia psidii MF-1, a brazilian biotype.</title>
        <authorList>
            <person name="Quecine M.C."/>
            <person name="Pachon D.M.R."/>
            <person name="Bonatelli M.L."/>
            <person name="Correr F.H."/>
            <person name="Franceschini L.M."/>
            <person name="Leite T.F."/>
            <person name="Margarido G.R.A."/>
            <person name="Almeida C.A."/>
            <person name="Ferrarezi J.A."/>
            <person name="Labate C.A."/>
        </authorList>
    </citation>
    <scope>NUCLEOTIDE SEQUENCE</scope>
    <source>
        <strain evidence="1">MF-1</strain>
    </source>
</reference>
<keyword evidence="2" id="KW-1185">Reference proteome</keyword>
<sequence length="83" mass="9205">MSAGVLRLPQNQIGHSALSDNLTPTMTSYGFTFTTLRWFHSKEDLEVCLSVRTASFMSFKRALVQSITYAGNKLKISMDIVGS</sequence>
<dbReference type="EMBL" id="AVOT02040361">
    <property type="protein sequence ID" value="MBW0535566.1"/>
    <property type="molecule type" value="Genomic_DNA"/>
</dbReference>
<dbReference type="AlphaFoldDB" id="A0A9Q3FEC6"/>
<dbReference type="Proteomes" id="UP000765509">
    <property type="component" value="Unassembled WGS sequence"/>
</dbReference>
<organism evidence="1 2">
    <name type="scientific">Austropuccinia psidii MF-1</name>
    <dbReference type="NCBI Taxonomy" id="1389203"/>
    <lineage>
        <taxon>Eukaryota</taxon>
        <taxon>Fungi</taxon>
        <taxon>Dikarya</taxon>
        <taxon>Basidiomycota</taxon>
        <taxon>Pucciniomycotina</taxon>
        <taxon>Pucciniomycetes</taxon>
        <taxon>Pucciniales</taxon>
        <taxon>Sphaerophragmiaceae</taxon>
        <taxon>Austropuccinia</taxon>
    </lineage>
</organism>
<accession>A0A9Q3FEC6</accession>
<comment type="caution">
    <text evidence="1">The sequence shown here is derived from an EMBL/GenBank/DDBJ whole genome shotgun (WGS) entry which is preliminary data.</text>
</comment>
<proteinExistence type="predicted"/>
<gene>
    <name evidence="1" type="ORF">O181_075281</name>
</gene>
<name>A0A9Q3FEC6_9BASI</name>
<evidence type="ECO:0000313" key="1">
    <source>
        <dbReference type="EMBL" id="MBW0535566.1"/>
    </source>
</evidence>